<proteinExistence type="inferred from homology"/>
<comment type="similarity">
    <text evidence="1">Belongs to the Gfa family.</text>
</comment>
<keyword evidence="7" id="KW-1185">Reference proteome</keyword>
<evidence type="ECO:0000313" key="7">
    <source>
        <dbReference type="Proteomes" id="UP001271769"/>
    </source>
</evidence>
<organism evidence="6 7">
    <name type="scientific">Dongia rigui</name>
    <dbReference type="NCBI Taxonomy" id="940149"/>
    <lineage>
        <taxon>Bacteria</taxon>
        <taxon>Pseudomonadati</taxon>
        <taxon>Pseudomonadota</taxon>
        <taxon>Alphaproteobacteria</taxon>
        <taxon>Rhodospirillales</taxon>
        <taxon>Dongiaceae</taxon>
        <taxon>Dongia</taxon>
    </lineage>
</organism>
<evidence type="ECO:0000256" key="2">
    <source>
        <dbReference type="ARBA" id="ARBA00022723"/>
    </source>
</evidence>
<evidence type="ECO:0000256" key="3">
    <source>
        <dbReference type="ARBA" id="ARBA00022833"/>
    </source>
</evidence>
<evidence type="ECO:0000256" key="1">
    <source>
        <dbReference type="ARBA" id="ARBA00005495"/>
    </source>
</evidence>
<comment type="caution">
    <text evidence="6">The sequence shown here is derived from an EMBL/GenBank/DDBJ whole genome shotgun (WGS) entry which is preliminary data.</text>
</comment>
<dbReference type="EMBL" id="JAXCLX010000001">
    <property type="protein sequence ID" value="MDY0872029.1"/>
    <property type="molecule type" value="Genomic_DNA"/>
</dbReference>
<evidence type="ECO:0000313" key="6">
    <source>
        <dbReference type="EMBL" id="MDY0872029.1"/>
    </source>
</evidence>
<gene>
    <name evidence="6" type="ORF">SMD31_08845</name>
</gene>
<dbReference type="SUPFAM" id="SSF51316">
    <property type="entry name" value="Mss4-like"/>
    <property type="match status" value="1"/>
</dbReference>
<feature type="domain" description="CENP-V/GFA" evidence="5">
    <location>
        <begin position="7"/>
        <end position="136"/>
    </location>
</feature>
<protein>
    <submittedName>
        <fullName evidence="6">GFA family protein</fullName>
    </submittedName>
</protein>
<dbReference type="PROSITE" id="PS51891">
    <property type="entry name" value="CENP_V_GFA"/>
    <property type="match status" value="1"/>
</dbReference>
<dbReference type="InterPro" id="IPR006913">
    <property type="entry name" value="CENP-V/GFA"/>
</dbReference>
<dbReference type="RefSeq" id="WP_320500448.1">
    <property type="nucleotide sequence ID" value="NZ_JAXCLX010000001.1"/>
</dbReference>
<accession>A0ABU5DYL7</accession>
<dbReference type="Pfam" id="PF04828">
    <property type="entry name" value="GFA"/>
    <property type="match status" value="1"/>
</dbReference>
<keyword evidence="2" id="KW-0479">Metal-binding</keyword>
<dbReference type="InterPro" id="IPR011057">
    <property type="entry name" value="Mss4-like_sf"/>
</dbReference>
<dbReference type="Proteomes" id="UP001271769">
    <property type="component" value="Unassembled WGS sequence"/>
</dbReference>
<sequence length="141" mass="15525">MSQTEIHQGQCLCGAVRYRVDGGLRPVIACHCSQCRRATGSYMMATAAMRETLTIEGGDNITWFTSSDTARRGFCKLCGANLFWEGKDLPYTSITAGSLDSPTGLKLERHIYVADKGDYYRINDGVPQSQAFEGYDPTPPK</sequence>
<reference evidence="6 7" key="1">
    <citation type="journal article" date="2013" name="Antonie Van Leeuwenhoek">
        <title>Dongia rigui sp. nov., isolated from freshwater of a large wetland in Korea.</title>
        <authorList>
            <person name="Baik K.S."/>
            <person name="Hwang Y.M."/>
            <person name="Choi J.S."/>
            <person name="Kwon J."/>
            <person name="Seong C.N."/>
        </authorList>
    </citation>
    <scope>NUCLEOTIDE SEQUENCE [LARGE SCALE GENOMIC DNA]</scope>
    <source>
        <strain evidence="6 7">04SU4-P</strain>
    </source>
</reference>
<dbReference type="PANTHER" id="PTHR33337">
    <property type="entry name" value="GFA DOMAIN-CONTAINING PROTEIN"/>
    <property type="match status" value="1"/>
</dbReference>
<evidence type="ECO:0000256" key="4">
    <source>
        <dbReference type="ARBA" id="ARBA00023239"/>
    </source>
</evidence>
<name>A0ABU5DYL7_9PROT</name>
<dbReference type="PANTHER" id="PTHR33337:SF40">
    <property type="entry name" value="CENP-V_GFA DOMAIN-CONTAINING PROTEIN-RELATED"/>
    <property type="match status" value="1"/>
</dbReference>
<keyword evidence="4" id="KW-0456">Lyase</keyword>
<dbReference type="Gene3D" id="3.90.1590.10">
    <property type="entry name" value="glutathione-dependent formaldehyde- activating enzyme (gfa)"/>
    <property type="match status" value="1"/>
</dbReference>
<keyword evidence="3" id="KW-0862">Zinc</keyword>
<evidence type="ECO:0000259" key="5">
    <source>
        <dbReference type="PROSITE" id="PS51891"/>
    </source>
</evidence>